<feature type="transmembrane region" description="Helical" evidence="1">
    <location>
        <begin position="67"/>
        <end position="85"/>
    </location>
</feature>
<keyword evidence="1" id="KW-0812">Transmembrane</keyword>
<keyword evidence="4" id="KW-1185">Reference proteome</keyword>
<comment type="caution">
    <text evidence="3">The sequence shown here is derived from an EMBL/GenBank/DDBJ whole genome shotgun (WGS) entry which is preliminary data.</text>
</comment>
<feature type="transmembrane region" description="Helical" evidence="1">
    <location>
        <begin position="130"/>
        <end position="151"/>
    </location>
</feature>
<dbReference type="EMBL" id="RFFH01000001">
    <property type="protein sequence ID" value="RMI35470.1"/>
    <property type="molecule type" value="Genomic_DNA"/>
</dbReference>
<sequence length="160" mass="15035">MTAPTTTRGALGAALGAWVRPAVGTVAMLVPLAVAQLVTGLMFCAAPLAASAALAAATPNAPAARPASIAIGHAVCAATGLAVATTFGHGTVAAVVAVLPAVALSTALGRSHAPAIASAALVGASGSWRVAVALVAGGLALAAIHAVGIRLQAGKSASQP</sequence>
<evidence type="ECO:0000256" key="1">
    <source>
        <dbReference type="SAM" id="Phobius"/>
    </source>
</evidence>
<name>A0A3M2LF77_9NOCA</name>
<feature type="transmembrane region" description="Helical" evidence="1">
    <location>
        <begin position="91"/>
        <end position="109"/>
    </location>
</feature>
<evidence type="ECO:0000313" key="4">
    <source>
        <dbReference type="Proteomes" id="UP000279275"/>
    </source>
</evidence>
<reference evidence="3 4" key="1">
    <citation type="submission" date="2018-10" db="EMBL/GenBank/DDBJ databases">
        <title>Isolation from cow dung.</title>
        <authorList>
            <person name="Ling L."/>
        </authorList>
    </citation>
    <scope>NUCLEOTIDE SEQUENCE [LARGE SCALE GENOMIC DNA]</scope>
    <source>
        <strain evidence="3 4">NEAU-LL90</strain>
    </source>
</reference>
<feature type="domain" description="HPP transmembrane region" evidence="2">
    <location>
        <begin position="17"/>
        <end position="147"/>
    </location>
</feature>
<dbReference type="RefSeq" id="WP_122186446.1">
    <property type="nucleotide sequence ID" value="NZ_RFFH01000001.1"/>
</dbReference>
<protein>
    <recommendedName>
        <fullName evidence="2">HPP transmembrane region domain-containing protein</fullName>
    </recommendedName>
</protein>
<dbReference type="Pfam" id="PF04982">
    <property type="entry name" value="TM_HPP"/>
    <property type="match status" value="1"/>
</dbReference>
<accession>A0A3M2LF77</accession>
<dbReference type="AlphaFoldDB" id="A0A3M2LF77"/>
<dbReference type="InterPro" id="IPR058581">
    <property type="entry name" value="TM_HPP"/>
</dbReference>
<evidence type="ECO:0000259" key="2">
    <source>
        <dbReference type="Pfam" id="PF04982"/>
    </source>
</evidence>
<gene>
    <name evidence="3" type="ORF">EBN03_04230</name>
</gene>
<feature type="transmembrane region" description="Helical" evidence="1">
    <location>
        <begin position="34"/>
        <end position="55"/>
    </location>
</feature>
<organism evidence="3 4">
    <name type="scientific">Nocardia stercoris</name>
    <dbReference type="NCBI Taxonomy" id="2483361"/>
    <lineage>
        <taxon>Bacteria</taxon>
        <taxon>Bacillati</taxon>
        <taxon>Actinomycetota</taxon>
        <taxon>Actinomycetes</taxon>
        <taxon>Mycobacteriales</taxon>
        <taxon>Nocardiaceae</taxon>
        <taxon>Nocardia</taxon>
    </lineage>
</organism>
<keyword evidence="1" id="KW-0472">Membrane</keyword>
<proteinExistence type="predicted"/>
<keyword evidence="1" id="KW-1133">Transmembrane helix</keyword>
<dbReference type="Proteomes" id="UP000279275">
    <property type="component" value="Unassembled WGS sequence"/>
</dbReference>
<evidence type="ECO:0000313" key="3">
    <source>
        <dbReference type="EMBL" id="RMI35470.1"/>
    </source>
</evidence>